<comment type="caution">
    <text evidence="1">The sequence shown here is derived from an EMBL/GenBank/DDBJ whole genome shotgun (WGS) entry which is preliminary data.</text>
</comment>
<proteinExistence type="predicted"/>
<accession>A0ABD2LKK8</accession>
<dbReference type="AlphaFoldDB" id="A0ABD2LKK8"/>
<evidence type="ECO:0000313" key="1">
    <source>
        <dbReference type="EMBL" id="KAL3115437.1"/>
    </source>
</evidence>
<keyword evidence="2" id="KW-1185">Reference proteome</keyword>
<protein>
    <submittedName>
        <fullName evidence="1">Uncharacterized protein</fullName>
    </submittedName>
</protein>
<evidence type="ECO:0000313" key="2">
    <source>
        <dbReference type="Proteomes" id="UP001620626"/>
    </source>
</evidence>
<gene>
    <name evidence="1" type="ORF">niasHT_020110</name>
</gene>
<reference evidence="1 2" key="1">
    <citation type="submission" date="2024-10" db="EMBL/GenBank/DDBJ databases">
        <authorList>
            <person name="Kim D."/>
        </authorList>
    </citation>
    <scope>NUCLEOTIDE SEQUENCE [LARGE SCALE GENOMIC DNA]</scope>
    <source>
        <strain evidence="1">BH-2024</strain>
    </source>
</reference>
<sequence>MYGRTQSHCPRLLSATLISLKSSTHMNFVVSSNFFPFRNCIWTKKTSPPAKCTNSRRQTKGRCIGYAPFLRVLLEKKIDGIVQVYKKIKDSPGEWGVLIQKTFTEMVLAKQFGEESA</sequence>
<organism evidence="1 2">
    <name type="scientific">Heterodera trifolii</name>
    <dbReference type="NCBI Taxonomy" id="157864"/>
    <lineage>
        <taxon>Eukaryota</taxon>
        <taxon>Metazoa</taxon>
        <taxon>Ecdysozoa</taxon>
        <taxon>Nematoda</taxon>
        <taxon>Chromadorea</taxon>
        <taxon>Rhabditida</taxon>
        <taxon>Tylenchina</taxon>
        <taxon>Tylenchomorpha</taxon>
        <taxon>Tylenchoidea</taxon>
        <taxon>Heteroderidae</taxon>
        <taxon>Heteroderinae</taxon>
        <taxon>Heterodera</taxon>
    </lineage>
</organism>
<dbReference type="Proteomes" id="UP001620626">
    <property type="component" value="Unassembled WGS sequence"/>
</dbReference>
<dbReference type="EMBL" id="JBICBT010000381">
    <property type="protein sequence ID" value="KAL3115437.1"/>
    <property type="molecule type" value="Genomic_DNA"/>
</dbReference>
<name>A0ABD2LKK8_9BILA</name>